<gene>
    <name evidence="1" type="ORF">MRATA1EN3_LOCUS15203</name>
</gene>
<evidence type="ECO:0000313" key="2">
    <source>
        <dbReference type="Proteomes" id="UP001162501"/>
    </source>
</evidence>
<proteinExistence type="predicted"/>
<sequence>MGESGSQDAVTSGSSGRGRVCTGTGGPGRAAGTMDVQSRARGGERALRGRRTRGPTAEGASGGAGRGARGRGAGGPARVWSARGPPRRGAGRPARPPTPSEAFPPPIGRRRRDGAGPRGPEKM</sequence>
<accession>A0ACB0ETG6</accession>
<name>A0ACB0ETG6_RANTA</name>
<dbReference type="Proteomes" id="UP001162501">
    <property type="component" value="Chromosome 27"/>
</dbReference>
<reference evidence="1" key="1">
    <citation type="submission" date="2023-05" db="EMBL/GenBank/DDBJ databases">
        <authorList>
            <consortium name="ELIXIR-Norway"/>
        </authorList>
    </citation>
    <scope>NUCLEOTIDE SEQUENCE</scope>
</reference>
<protein>
    <submittedName>
        <fullName evidence="1">Uncharacterized protein</fullName>
    </submittedName>
</protein>
<evidence type="ECO:0000313" key="1">
    <source>
        <dbReference type="EMBL" id="CAI9703990.1"/>
    </source>
</evidence>
<dbReference type="EMBL" id="OX596111">
    <property type="protein sequence ID" value="CAI9703990.1"/>
    <property type="molecule type" value="Genomic_DNA"/>
</dbReference>
<organism evidence="1 2">
    <name type="scientific">Rangifer tarandus platyrhynchus</name>
    <name type="common">Svalbard reindeer</name>
    <dbReference type="NCBI Taxonomy" id="3082113"/>
    <lineage>
        <taxon>Eukaryota</taxon>
        <taxon>Metazoa</taxon>
        <taxon>Chordata</taxon>
        <taxon>Craniata</taxon>
        <taxon>Vertebrata</taxon>
        <taxon>Euteleostomi</taxon>
        <taxon>Mammalia</taxon>
        <taxon>Eutheria</taxon>
        <taxon>Laurasiatheria</taxon>
        <taxon>Artiodactyla</taxon>
        <taxon>Ruminantia</taxon>
        <taxon>Pecora</taxon>
        <taxon>Cervidae</taxon>
        <taxon>Odocoileinae</taxon>
        <taxon>Rangifer</taxon>
    </lineage>
</organism>